<protein>
    <submittedName>
        <fullName evidence="7">RNA polymerase, sigma-24 subunit, ECF subfamily</fullName>
    </submittedName>
</protein>
<accession>A7IBW8</accession>
<dbReference type="Pfam" id="PF04542">
    <property type="entry name" value="Sigma70_r2"/>
    <property type="match status" value="1"/>
</dbReference>
<feature type="domain" description="RNA polymerase sigma-70 region 2" evidence="5">
    <location>
        <begin position="14"/>
        <end position="74"/>
    </location>
</feature>
<organism evidence="7 9">
    <name type="scientific">Xanthobacter autotrophicus (strain ATCC BAA-1158 / Py2)</name>
    <dbReference type="NCBI Taxonomy" id="78245"/>
    <lineage>
        <taxon>Bacteria</taxon>
        <taxon>Pseudomonadati</taxon>
        <taxon>Pseudomonadota</taxon>
        <taxon>Alphaproteobacteria</taxon>
        <taxon>Hyphomicrobiales</taxon>
        <taxon>Xanthobacteraceae</taxon>
        <taxon>Xanthobacter</taxon>
    </lineage>
</organism>
<dbReference type="Proteomes" id="UP000002417">
    <property type="component" value="Chromosome"/>
</dbReference>
<proteinExistence type="inferred from homology"/>
<sequence length="172" mass="19589">MLRRIEQHLLKNWSLLWGYALRLTGDRESASDLVQTCAVKALASASPPCDEIAARIYLFKVIRNAWIDDFRRAKVRCDDSAVKPLDGTVWNYDDRLIAEITVRQAVAQIEPVYREIIEIVDLAGFRYVEAAEILDIPLGTVMSRLSRARAALLDRITADNIRPIATDRRHAR</sequence>
<dbReference type="CDD" id="cd06171">
    <property type="entry name" value="Sigma70_r4"/>
    <property type="match status" value="1"/>
</dbReference>
<gene>
    <name evidence="7" type="ordered locus">Xaut_0253</name>
    <name evidence="8" type="ordered locus">Xaut_2674</name>
</gene>
<dbReference type="GO" id="GO:0003677">
    <property type="term" value="F:DNA binding"/>
    <property type="evidence" value="ECO:0007669"/>
    <property type="project" value="InterPro"/>
</dbReference>
<reference evidence="7 9" key="1">
    <citation type="submission" date="2007-07" db="EMBL/GenBank/DDBJ databases">
        <title>Complete sequence of chromosome of Xanthobacter autotrophicus Py2.</title>
        <authorList>
            <consortium name="US DOE Joint Genome Institute"/>
            <person name="Copeland A."/>
            <person name="Lucas S."/>
            <person name="Lapidus A."/>
            <person name="Barry K."/>
            <person name="Glavina del Rio T."/>
            <person name="Hammon N."/>
            <person name="Israni S."/>
            <person name="Dalin E."/>
            <person name="Tice H."/>
            <person name="Pitluck S."/>
            <person name="Sims D."/>
            <person name="Brettin T."/>
            <person name="Bruce D."/>
            <person name="Detter J.C."/>
            <person name="Han C."/>
            <person name="Tapia R."/>
            <person name="Brainard J."/>
            <person name="Schmutz J."/>
            <person name="Larimer F."/>
            <person name="Land M."/>
            <person name="Hauser L."/>
            <person name="Kyrpides N."/>
            <person name="Kim E."/>
            <person name="Ensigns S.A."/>
            <person name="Richardson P."/>
        </authorList>
    </citation>
    <scope>NUCLEOTIDE SEQUENCE [LARGE SCALE GENOMIC DNA]</scope>
    <source>
        <strain evidence="9">ATCC BAA-1158 / Py2</strain>
        <strain evidence="7">Py2</strain>
    </source>
</reference>
<keyword evidence="3" id="KW-0731">Sigma factor</keyword>
<evidence type="ECO:0000256" key="1">
    <source>
        <dbReference type="ARBA" id="ARBA00010641"/>
    </source>
</evidence>
<dbReference type="InterPro" id="IPR039425">
    <property type="entry name" value="RNA_pol_sigma-70-like"/>
</dbReference>
<keyword evidence="2" id="KW-0805">Transcription regulation</keyword>
<evidence type="ECO:0000256" key="3">
    <source>
        <dbReference type="ARBA" id="ARBA00023082"/>
    </source>
</evidence>
<dbReference type="GO" id="GO:0016987">
    <property type="term" value="F:sigma factor activity"/>
    <property type="evidence" value="ECO:0007669"/>
    <property type="project" value="UniProtKB-KW"/>
</dbReference>
<dbReference type="AlphaFoldDB" id="A7IBW8"/>
<evidence type="ECO:0000313" key="8">
    <source>
        <dbReference type="EMBL" id="ABS67915.1"/>
    </source>
</evidence>
<keyword evidence="4" id="KW-0804">Transcription</keyword>
<evidence type="ECO:0000256" key="2">
    <source>
        <dbReference type="ARBA" id="ARBA00023015"/>
    </source>
</evidence>
<dbReference type="InterPro" id="IPR007627">
    <property type="entry name" value="RNA_pol_sigma70_r2"/>
</dbReference>
<evidence type="ECO:0000259" key="6">
    <source>
        <dbReference type="Pfam" id="PF08281"/>
    </source>
</evidence>
<evidence type="ECO:0000259" key="5">
    <source>
        <dbReference type="Pfam" id="PF04542"/>
    </source>
</evidence>
<feature type="domain" description="RNA polymerase sigma factor 70 region 4 type 2" evidence="6">
    <location>
        <begin position="102"/>
        <end position="152"/>
    </location>
</feature>
<dbReference type="PANTHER" id="PTHR43133:SF25">
    <property type="entry name" value="RNA POLYMERASE SIGMA FACTOR RFAY-RELATED"/>
    <property type="match status" value="1"/>
</dbReference>
<dbReference type="GO" id="GO:0006352">
    <property type="term" value="P:DNA-templated transcription initiation"/>
    <property type="evidence" value="ECO:0007669"/>
    <property type="project" value="InterPro"/>
</dbReference>
<evidence type="ECO:0000256" key="4">
    <source>
        <dbReference type="ARBA" id="ARBA00023163"/>
    </source>
</evidence>
<keyword evidence="9" id="KW-1185">Reference proteome</keyword>
<dbReference type="Gene3D" id="1.10.10.10">
    <property type="entry name" value="Winged helix-like DNA-binding domain superfamily/Winged helix DNA-binding domain"/>
    <property type="match status" value="1"/>
</dbReference>
<dbReference type="PANTHER" id="PTHR43133">
    <property type="entry name" value="RNA POLYMERASE ECF-TYPE SIGMA FACTO"/>
    <property type="match status" value="1"/>
</dbReference>
<dbReference type="InterPro" id="IPR013249">
    <property type="entry name" value="RNA_pol_sigma70_r4_t2"/>
</dbReference>
<evidence type="ECO:0000313" key="7">
    <source>
        <dbReference type="EMBL" id="ABS65511.1"/>
    </source>
</evidence>
<dbReference type="STRING" id="78245.Xaut_0253"/>
<dbReference type="InterPro" id="IPR013325">
    <property type="entry name" value="RNA_pol_sigma_r2"/>
</dbReference>
<dbReference type="KEGG" id="xau:Xaut_2674"/>
<dbReference type="InterPro" id="IPR014284">
    <property type="entry name" value="RNA_pol_sigma-70_dom"/>
</dbReference>
<evidence type="ECO:0000313" key="9">
    <source>
        <dbReference type="Proteomes" id="UP000002417"/>
    </source>
</evidence>
<dbReference type="EMBL" id="CP000781">
    <property type="protein sequence ID" value="ABS67915.1"/>
    <property type="molecule type" value="Genomic_DNA"/>
</dbReference>
<dbReference type="InterPro" id="IPR013324">
    <property type="entry name" value="RNA_pol_sigma_r3/r4-like"/>
</dbReference>
<dbReference type="Pfam" id="PF08281">
    <property type="entry name" value="Sigma70_r4_2"/>
    <property type="match status" value="1"/>
</dbReference>
<dbReference type="HOGENOM" id="CLU_047691_1_4_5"/>
<name>A7IBW8_XANP2</name>
<dbReference type="eggNOG" id="COG1595">
    <property type="taxonomic scope" value="Bacteria"/>
</dbReference>
<dbReference type="NCBIfam" id="TIGR02937">
    <property type="entry name" value="sigma70-ECF"/>
    <property type="match status" value="1"/>
</dbReference>
<dbReference type="EMBL" id="CP000781">
    <property type="protein sequence ID" value="ABS65511.1"/>
    <property type="molecule type" value="Genomic_DNA"/>
</dbReference>
<dbReference type="InterPro" id="IPR036388">
    <property type="entry name" value="WH-like_DNA-bd_sf"/>
</dbReference>
<dbReference type="KEGG" id="xau:Xaut_0253"/>
<comment type="similarity">
    <text evidence="1">Belongs to the sigma-70 factor family. ECF subfamily.</text>
</comment>
<dbReference type="SUPFAM" id="SSF88659">
    <property type="entry name" value="Sigma3 and sigma4 domains of RNA polymerase sigma factors"/>
    <property type="match status" value="1"/>
</dbReference>
<dbReference type="Gene3D" id="1.10.1740.10">
    <property type="match status" value="1"/>
</dbReference>
<dbReference type="SUPFAM" id="SSF88946">
    <property type="entry name" value="Sigma2 domain of RNA polymerase sigma factors"/>
    <property type="match status" value="1"/>
</dbReference>